<sequence length="657" mass="74906">MVTISMPLPLFSTSSVSTYSQQFKNNKNNSSLISRHQARRVSLPNALLNNQSGGGFRSPRSRTPNSLSPKLGFLKEISEFDIDPPFISPGASSSSSADNSHCNSPMLLSPFSHRPASARPYRRNKLINQNQQQQPQQSKTQEEIKQRRNVQSLRAARRSEPFILGNCEDLVDDDFKWTDVDGFYGRKNSIPLHQLLANDLALLRGIHAKNEQSNGNTPPPGTIKRLNNISPSNSGIDKNDDNQLEENNDESEDSLNSGKFKKRQESRFKRSSLEEIKKSSSAPMSSPTKRRLKMIKNKLYSLEDDQKGIKSKLNENEGLDDQNQSNSENEKVKFMDSLDELDKEKDEANDDVRLLRQILKSRKQPIQQFRHFSVDQDGQRIVDSGVRTIRSKNHQNPPQSKGRNPKARRATCPEIWLSEAEDEERLTMNCAVRLFGCNSVGKKSIAKQLASAAEVSPQDDGVIVSTDVQRLYRTVSFLLNEHEVNMQIIQGSLLPQSQERLSDSIEEFTILAVVYSVDNRESFIRAAQILYRIYGDRKIAKRGNKKKMKENIFLPLILIANKSDLQRKRRISSIEGKMLAKIYKCPFVEMSALLSANVDILWNEVIRKLYKYERIVDNLIVEKQQNQQKELVGRIVERTRRFAKSCEDWITTKIVAI</sequence>
<name>A0A6V7TJ24_MELEN</name>
<organism evidence="5 6">
    <name type="scientific">Meloidogyne enterolobii</name>
    <name type="common">Root-knot nematode worm</name>
    <name type="synonym">Meloidogyne mayaguensis</name>
    <dbReference type="NCBI Taxonomy" id="390850"/>
    <lineage>
        <taxon>Eukaryota</taxon>
        <taxon>Metazoa</taxon>
        <taxon>Ecdysozoa</taxon>
        <taxon>Nematoda</taxon>
        <taxon>Chromadorea</taxon>
        <taxon>Rhabditida</taxon>
        <taxon>Tylenchina</taxon>
        <taxon>Tylenchomorpha</taxon>
        <taxon>Tylenchoidea</taxon>
        <taxon>Meloidogynidae</taxon>
        <taxon>Meloidogyninae</taxon>
        <taxon>Meloidogyne</taxon>
    </lineage>
</organism>
<dbReference type="InterPro" id="IPR027417">
    <property type="entry name" value="P-loop_NTPase"/>
</dbReference>
<dbReference type="Proteomes" id="UP000580250">
    <property type="component" value="Unassembled WGS sequence"/>
</dbReference>
<dbReference type="SMART" id="SM00173">
    <property type="entry name" value="RAS"/>
    <property type="match status" value="1"/>
</dbReference>
<dbReference type="GO" id="GO:0005525">
    <property type="term" value="F:GTP binding"/>
    <property type="evidence" value="ECO:0007669"/>
    <property type="project" value="InterPro"/>
</dbReference>
<proteinExistence type="inferred from homology"/>
<dbReference type="EMBL" id="CAJEWN010000002">
    <property type="protein sequence ID" value="CAD2124188.1"/>
    <property type="molecule type" value="Genomic_DNA"/>
</dbReference>
<dbReference type="Pfam" id="PF00071">
    <property type="entry name" value="Ras"/>
    <property type="match status" value="1"/>
</dbReference>
<evidence type="ECO:0000256" key="2">
    <source>
        <dbReference type="ARBA" id="ARBA00022553"/>
    </source>
</evidence>
<gene>
    <name evidence="5" type="ORF">MENT_LOCUS772</name>
</gene>
<evidence type="ECO:0000313" key="6">
    <source>
        <dbReference type="Proteomes" id="UP000580250"/>
    </source>
</evidence>
<dbReference type="PANTHER" id="PTHR45775">
    <property type="entry name" value="RAD, GEM/KIR FAMILY MEMBER 2, ISOFORM C"/>
    <property type="match status" value="1"/>
</dbReference>
<dbReference type="InterPro" id="IPR051641">
    <property type="entry name" value="RGK_GTP-binding_reg"/>
</dbReference>
<dbReference type="GO" id="GO:0003924">
    <property type="term" value="F:GTPase activity"/>
    <property type="evidence" value="ECO:0007669"/>
    <property type="project" value="InterPro"/>
</dbReference>
<evidence type="ECO:0000256" key="3">
    <source>
        <dbReference type="SAM" id="Coils"/>
    </source>
</evidence>
<dbReference type="InterPro" id="IPR001806">
    <property type="entry name" value="Small_GTPase"/>
</dbReference>
<feature type="region of interest" description="Disordered" evidence="4">
    <location>
        <begin position="46"/>
        <end position="69"/>
    </location>
</feature>
<comment type="similarity">
    <text evidence="1">Belongs to the small GTPase superfamily. RGK family.</text>
</comment>
<dbReference type="PROSITE" id="PS51421">
    <property type="entry name" value="RAS"/>
    <property type="match status" value="1"/>
</dbReference>
<dbReference type="AlphaFoldDB" id="A0A6V7TJ24"/>
<dbReference type="GO" id="GO:0005246">
    <property type="term" value="F:calcium channel regulator activity"/>
    <property type="evidence" value="ECO:0007669"/>
    <property type="project" value="TreeGrafter"/>
</dbReference>
<feature type="compositionally biased region" description="Low complexity" evidence="4">
    <location>
        <begin position="88"/>
        <end position="105"/>
    </location>
</feature>
<dbReference type="PRINTS" id="PR00449">
    <property type="entry name" value="RASTRNSFRMNG"/>
</dbReference>
<dbReference type="PROSITE" id="PS51419">
    <property type="entry name" value="RAB"/>
    <property type="match status" value="1"/>
</dbReference>
<feature type="region of interest" description="Disordered" evidence="4">
    <location>
        <begin position="389"/>
        <end position="410"/>
    </location>
</feature>
<accession>A0A6V7TJ24</accession>
<feature type="compositionally biased region" description="Low complexity" evidence="4">
    <location>
        <begin position="128"/>
        <end position="137"/>
    </location>
</feature>
<keyword evidence="3" id="KW-0175">Coiled coil</keyword>
<feature type="region of interest" description="Disordered" evidence="4">
    <location>
        <begin position="85"/>
        <end position="153"/>
    </location>
</feature>
<evidence type="ECO:0000256" key="1">
    <source>
        <dbReference type="ARBA" id="ARBA00008846"/>
    </source>
</evidence>
<feature type="compositionally biased region" description="Polar residues" evidence="4">
    <location>
        <begin position="225"/>
        <end position="236"/>
    </location>
</feature>
<dbReference type="GO" id="GO:0005886">
    <property type="term" value="C:plasma membrane"/>
    <property type="evidence" value="ECO:0007669"/>
    <property type="project" value="TreeGrafter"/>
</dbReference>
<feature type="compositionally biased region" description="Basic and acidic residues" evidence="4">
    <location>
        <begin position="263"/>
        <end position="278"/>
    </location>
</feature>
<evidence type="ECO:0000313" key="5">
    <source>
        <dbReference type="EMBL" id="CAD2124188.1"/>
    </source>
</evidence>
<protein>
    <submittedName>
        <fullName evidence="5">Uncharacterized protein</fullName>
    </submittedName>
</protein>
<keyword evidence="2" id="KW-0597">Phosphoprotein</keyword>
<dbReference type="OrthoDB" id="5239715at2759"/>
<comment type="caution">
    <text evidence="5">The sequence shown here is derived from an EMBL/GenBank/DDBJ whole genome shotgun (WGS) entry which is preliminary data.</text>
</comment>
<feature type="compositionally biased region" description="Acidic residues" evidence="4">
    <location>
        <begin position="242"/>
        <end position="253"/>
    </location>
</feature>
<dbReference type="PANTHER" id="PTHR45775:SF6">
    <property type="entry name" value="RAD, GEM_KIR FAMILY MEMBER 2, ISOFORM C"/>
    <property type="match status" value="1"/>
</dbReference>
<reference evidence="5 6" key="1">
    <citation type="submission" date="2020-08" db="EMBL/GenBank/DDBJ databases">
        <authorList>
            <person name="Koutsovoulos G."/>
            <person name="Danchin GJ E."/>
        </authorList>
    </citation>
    <scope>NUCLEOTIDE SEQUENCE [LARGE SCALE GENOMIC DNA]</scope>
</reference>
<feature type="region of interest" description="Disordered" evidence="4">
    <location>
        <begin position="210"/>
        <end position="290"/>
    </location>
</feature>
<evidence type="ECO:0000256" key="4">
    <source>
        <dbReference type="SAM" id="MobiDB-lite"/>
    </source>
</evidence>
<dbReference type="Gene3D" id="3.40.50.300">
    <property type="entry name" value="P-loop containing nucleotide triphosphate hydrolases"/>
    <property type="match status" value="1"/>
</dbReference>
<feature type="coiled-coil region" evidence="3">
    <location>
        <begin position="331"/>
        <end position="358"/>
    </location>
</feature>
<dbReference type="SUPFAM" id="SSF52540">
    <property type="entry name" value="P-loop containing nucleoside triphosphate hydrolases"/>
    <property type="match status" value="1"/>
</dbReference>